<evidence type="ECO:0000313" key="8">
    <source>
        <dbReference type="EMBL" id="KYP66575.1"/>
    </source>
</evidence>
<dbReference type="GO" id="GO:0004519">
    <property type="term" value="F:endonuclease activity"/>
    <property type="evidence" value="ECO:0007669"/>
    <property type="project" value="UniProtKB-KW"/>
</dbReference>
<dbReference type="EMBL" id="CM003608">
    <property type="protein sequence ID" value="KYP66575.1"/>
    <property type="molecule type" value="Genomic_DNA"/>
</dbReference>
<evidence type="ECO:0000259" key="7">
    <source>
        <dbReference type="Pfam" id="PF17917"/>
    </source>
</evidence>
<dbReference type="Pfam" id="PF17917">
    <property type="entry name" value="RT_RNaseH"/>
    <property type="match status" value="1"/>
</dbReference>
<name>A0A151THP3_CAJCA</name>
<dbReference type="InterPro" id="IPR043502">
    <property type="entry name" value="DNA/RNA_pol_sf"/>
</dbReference>
<dbReference type="Gramene" id="C.cajan_12492.t">
    <property type="protein sequence ID" value="C.cajan_12492.t.cds1"/>
    <property type="gene ID" value="C.cajan_12492"/>
</dbReference>
<keyword evidence="5" id="KW-0378">Hydrolase</keyword>
<evidence type="ECO:0000256" key="5">
    <source>
        <dbReference type="ARBA" id="ARBA00022801"/>
    </source>
</evidence>
<dbReference type="AlphaFoldDB" id="A0A151THP3"/>
<evidence type="ECO:0000256" key="6">
    <source>
        <dbReference type="ARBA" id="ARBA00022918"/>
    </source>
</evidence>
<evidence type="ECO:0000313" key="9">
    <source>
        <dbReference type="Proteomes" id="UP000075243"/>
    </source>
</evidence>
<keyword evidence="9" id="KW-1185">Reference proteome</keyword>
<keyword evidence="1" id="KW-0808">Transferase</keyword>
<evidence type="ECO:0000256" key="2">
    <source>
        <dbReference type="ARBA" id="ARBA00022695"/>
    </source>
</evidence>
<evidence type="ECO:0000256" key="4">
    <source>
        <dbReference type="ARBA" id="ARBA00022759"/>
    </source>
</evidence>
<evidence type="ECO:0000256" key="1">
    <source>
        <dbReference type="ARBA" id="ARBA00022679"/>
    </source>
</evidence>
<keyword evidence="4" id="KW-0255">Endonuclease</keyword>
<dbReference type="PANTHER" id="PTHR37984">
    <property type="entry name" value="PROTEIN CBG26694"/>
    <property type="match status" value="1"/>
</dbReference>
<dbReference type="InterPro" id="IPR041373">
    <property type="entry name" value="RT_RNaseH"/>
</dbReference>
<dbReference type="GO" id="GO:0016787">
    <property type="term" value="F:hydrolase activity"/>
    <property type="evidence" value="ECO:0007669"/>
    <property type="project" value="UniProtKB-KW"/>
</dbReference>
<accession>A0A151THP3</accession>
<keyword evidence="3" id="KW-0540">Nuclease</keyword>
<feature type="domain" description="Reverse transcriptase RNase H-like" evidence="7">
    <location>
        <begin position="3"/>
        <end position="82"/>
    </location>
</feature>
<dbReference type="GO" id="GO:0003964">
    <property type="term" value="F:RNA-directed DNA polymerase activity"/>
    <property type="evidence" value="ECO:0007669"/>
    <property type="project" value="UniProtKB-KW"/>
</dbReference>
<sequence>MHNSEKCIAFTSKHWNKAQQNYSTIKKEVLAIVLCISKFQSDLLNKKILVRVDCKSTREILQKDVKNLTSKQIFARWQAILSIFDFEIEYIKGTSNTLPDYLTREFLQGKE</sequence>
<dbReference type="InterPro" id="IPR050951">
    <property type="entry name" value="Retrovirus_Pol_polyprotein"/>
</dbReference>
<reference evidence="8 9" key="1">
    <citation type="journal article" date="2012" name="Nat. Biotechnol.">
        <title>Draft genome sequence of pigeonpea (Cajanus cajan), an orphan legume crop of resource-poor farmers.</title>
        <authorList>
            <person name="Varshney R.K."/>
            <person name="Chen W."/>
            <person name="Li Y."/>
            <person name="Bharti A.K."/>
            <person name="Saxena R.K."/>
            <person name="Schlueter J.A."/>
            <person name="Donoghue M.T."/>
            <person name="Azam S."/>
            <person name="Fan G."/>
            <person name="Whaley A.M."/>
            <person name="Farmer A.D."/>
            <person name="Sheridan J."/>
            <person name="Iwata A."/>
            <person name="Tuteja R."/>
            <person name="Penmetsa R.V."/>
            <person name="Wu W."/>
            <person name="Upadhyaya H.D."/>
            <person name="Yang S.P."/>
            <person name="Shah T."/>
            <person name="Saxena K.B."/>
            <person name="Michael T."/>
            <person name="McCombie W.R."/>
            <person name="Yang B."/>
            <person name="Zhang G."/>
            <person name="Yang H."/>
            <person name="Wang J."/>
            <person name="Spillane C."/>
            <person name="Cook D.R."/>
            <person name="May G.D."/>
            <person name="Xu X."/>
            <person name="Jackson S.A."/>
        </authorList>
    </citation>
    <scope>NUCLEOTIDE SEQUENCE [LARGE SCALE GENOMIC DNA]</scope>
    <source>
        <strain evidence="9">cv. Asha</strain>
    </source>
</reference>
<dbReference type="Proteomes" id="UP000075243">
    <property type="component" value="Chromosome 6"/>
</dbReference>
<organism evidence="8 9">
    <name type="scientific">Cajanus cajan</name>
    <name type="common">Pigeon pea</name>
    <name type="synonym">Cajanus indicus</name>
    <dbReference type="NCBI Taxonomy" id="3821"/>
    <lineage>
        <taxon>Eukaryota</taxon>
        <taxon>Viridiplantae</taxon>
        <taxon>Streptophyta</taxon>
        <taxon>Embryophyta</taxon>
        <taxon>Tracheophyta</taxon>
        <taxon>Spermatophyta</taxon>
        <taxon>Magnoliopsida</taxon>
        <taxon>eudicotyledons</taxon>
        <taxon>Gunneridae</taxon>
        <taxon>Pentapetalae</taxon>
        <taxon>rosids</taxon>
        <taxon>fabids</taxon>
        <taxon>Fabales</taxon>
        <taxon>Fabaceae</taxon>
        <taxon>Papilionoideae</taxon>
        <taxon>50 kb inversion clade</taxon>
        <taxon>NPAAA clade</taxon>
        <taxon>indigoferoid/millettioid clade</taxon>
        <taxon>Phaseoleae</taxon>
        <taxon>Cajanus</taxon>
    </lineage>
</organism>
<gene>
    <name evidence="8" type="ORF">KK1_012872</name>
</gene>
<dbReference type="SUPFAM" id="SSF56672">
    <property type="entry name" value="DNA/RNA polymerases"/>
    <property type="match status" value="1"/>
</dbReference>
<evidence type="ECO:0000256" key="3">
    <source>
        <dbReference type="ARBA" id="ARBA00022722"/>
    </source>
</evidence>
<keyword evidence="6" id="KW-0695">RNA-directed DNA polymerase</keyword>
<protein>
    <submittedName>
        <fullName evidence="8">Enzymatic polyprotein</fullName>
    </submittedName>
</protein>
<keyword evidence="2" id="KW-0548">Nucleotidyltransferase</keyword>
<dbReference type="CDD" id="cd09274">
    <property type="entry name" value="RNase_HI_RT_Ty3"/>
    <property type="match status" value="1"/>
</dbReference>
<dbReference type="PANTHER" id="PTHR37984:SF5">
    <property type="entry name" value="PROTEIN NYNRIN-LIKE"/>
    <property type="match status" value="1"/>
</dbReference>
<proteinExistence type="predicted"/>